<dbReference type="Pfam" id="PF07762">
    <property type="entry name" value="DUF1618"/>
    <property type="match status" value="1"/>
</dbReference>
<proteinExistence type="predicted"/>
<accession>A0A6G1C6N5</accession>
<gene>
    <name evidence="2" type="ORF">E2562_016549</name>
</gene>
<dbReference type="OrthoDB" id="694291at2759"/>
<name>A0A6G1C6N5_9ORYZ</name>
<evidence type="ECO:0000259" key="1">
    <source>
        <dbReference type="Pfam" id="PF07762"/>
    </source>
</evidence>
<comment type="caution">
    <text evidence="2">The sequence shown here is derived from an EMBL/GenBank/DDBJ whole genome shotgun (WGS) entry which is preliminary data.</text>
</comment>
<dbReference type="InterPro" id="IPR011676">
    <property type="entry name" value="DUF1618"/>
</dbReference>
<feature type="domain" description="DUF1618" evidence="1">
    <location>
        <begin position="298"/>
        <end position="436"/>
    </location>
</feature>
<dbReference type="PANTHER" id="PTHR33074">
    <property type="entry name" value="EXPRESSED PROTEIN-RELATED"/>
    <property type="match status" value="1"/>
</dbReference>
<keyword evidence="3" id="KW-1185">Reference proteome</keyword>
<evidence type="ECO:0000313" key="3">
    <source>
        <dbReference type="Proteomes" id="UP000479710"/>
    </source>
</evidence>
<reference evidence="2 3" key="1">
    <citation type="submission" date="2019-11" db="EMBL/GenBank/DDBJ databases">
        <title>Whole genome sequence of Oryza granulata.</title>
        <authorList>
            <person name="Li W."/>
        </authorList>
    </citation>
    <scope>NUCLEOTIDE SEQUENCE [LARGE SCALE GENOMIC DNA]</scope>
    <source>
        <strain evidence="3">cv. Menghai</strain>
        <tissue evidence="2">Leaf</tissue>
    </source>
</reference>
<dbReference type="EMBL" id="SPHZ02000010">
    <property type="protein sequence ID" value="KAF0895816.1"/>
    <property type="molecule type" value="Genomic_DNA"/>
</dbReference>
<dbReference type="AlphaFoldDB" id="A0A6G1C6N5"/>
<evidence type="ECO:0000313" key="2">
    <source>
        <dbReference type="EMBL" id="KAF0895816.1"/>
    </source>
</evidence>
<dbReference type="PANTHER" id="PTHR33074:SF76">
    <property type="entry name" value="OS11G0569701 PROTEIN"/>
    <property type="match status" value="1"/>
</dbReference>
<sequence length="526" mass="58628">MNRLSSYTNRNTYRSFSLNDGGARKKVRAEWIPSARTYVHGNPTGAGVCPRWVILKNSGKLEDDDEDSNSCSAAAAEANTAATSLTSAGHPFRVSFRLEAPPAASRLRFRCFACTDRRPVPCMRVVAAHRDAVLVVLGYQERFSSRYVHDYFVYNAGAGAADPPRPPSLSLLPPYHRLTLHEANGETYQRRRRPWPMPHMLKEATTGLLRRGEDDLVVADLVVIKDDDLVDEDTPDEDEDEDDIVDECTSKEGELLVLRSGEWSITRTPIIHDDGKAGELSSWKTDMVVPVGDRQLCWVNLYRGVILCDLSDETPKLRYLSLPVKPPDGKFDDDRYGDNPRGCPTMDRTVCVTNGGAVLKFIDIFPRCCCGSPGATLCDHSIGAFVVNTWTLGMDDDMAWTMDAMVDATELLSLDAFPRVNLEHPVMSIDDPNLICFVVPEKHKQGKMKYCFSETIWKIMVDTTSKTLVSVSRYDNSSEQQPFPGYNYLPSKIPDYFIASYGNYSNGATKSPAIVDRPQVATKIVV</sequence>
<dbReference type="Proteomes" id="UP000479710">
    <property type="component" value="Unassembled WGS sequence"/>
</dbReference>
<organism evidence="2 3">
    <name type="scientific">Oryza meyeriana var. granulata</name>
    <dbReference type="NCBI Taxonomy" id="110450"/>
    <lineage>
        <taxon>Eukaryota</taxon>
        <taxon>Viridiplantae</taxon>
        <taxon>Streptophyta</taxon>
        <taxon>Embryophyta</taxon>
        <taxon>Tracheophyta</taxon>
        <taxon>Spermatophyta</taxon>
        <taxon>Magnoliopsida</taxon>
        <taxon>Liliopsida</taxon>
        <taxon>Poales</taxon>
        <taxon>Poaceae</taxon>
        <taxon>BOP clade</taxon>
        <taxon>Oryzoideae</taxon>
        <taxon>Oryzeae</taxon>
        <taxon>Oryzinae</taxon>
        <taxon>Oryza</taxon>
        <taxon>Oryza meyeriana</taxon>
    </lineage>
</organism>
<protein>
    <recommendedName>
        <fullName evidence="1">DUF1618 domain-containing protein</fullName>
    </recommendedName>
</protein>